<dbReference type="InterPro" id="IPR000225">
    <property type="entry name" value="Armadillo"/>
</dbReference>
<dbReference type="GO" id="GO:0009653">
    <property type="term" value="P:anatomical structure morphogenesis"/>
    <property type="evidence" value="ECO:0007669"/>
    <property type="project" value="TreeGrafter"/>
</dbReference>
<dbReference type="Pfam" id="PF24768">
    <property type="entry name" value="ARM_ARMC5"/>
    <property type="match status" value="1"/>
</dbReference>
<dbReference type="Gene3D" id="3.30.710.10">
    <property type="entry name" value="Potassium Channel Kv1.1, Chain A"/>
    <property type="match status" value="1"/>
</dbReference>
<feature type="compositionally biased region" description="Acidic residues" evidence="1">
    <location>
        <begin position="526"/>
        <end position="545"/>
    </location>
</feature>
<dbReference type="SUPFAM" id="SSF54695">
    <property type="entry name" value="POZ domain"/>
    <property type="match status" value="1"/>
</dbReference>
<evidence type="ECO:0000313" key="4">
    <source>
        <dbReference type="Proteomes" id="UP001200034"/>
    </source>
</evidence>
<dbReference type="GO" id="GO:0005829">
    <property type="term" value="C:cytosol"/>
    <property type="evidence" value="ECO:0007669"/>
    <property type="project" value="TreeGrafter"/>
</dbReference>
<evidence type="ECO:0000256" key="1">
    <source>
        <dbReference type="SAM" id="MobiDB-lite"/>
    </source>
</evidence>
<reference evidence="3" key="1">
    <citation type="journal article" date="2021" name="Mol. Ecol. Resour.">
        <title>Phylogenomic analyses of the genus Drosophila reveals genomic signals of climate adaptation.</title>
        <authorList>
            <person name="Li F."/>
            <person name="Rane R.V."/>
            <person name="Luria V."/>
            <person name="Xiong Z."/>
            <person name="Chen J."/>
            <person name="Li Z."/>
            <person name="Catullo R.A."/>
            <person name="Griffin P.C."/>
            <person name="Schiffer M."/>
            <person name="Pearce S."/>
            <person name="Lee S.F."/>
            <person name="McElroy K."/>
            <person name="Stocker A."/>
            <person name="Shirriffs J."/>
            <person name="Cockerell F."/>
            <person name="Coppin C."/>
            <person name="Sgro C.M."/>
            <person name="Karger A."/>
            <person name="Cain J.W."/>
            <person name="Weber J.A."/>
            <person name="Santpere G."/>
            <person name="Kirschner M.W."/>
            <person name="Hoffmann A.A."/>
            <person name="Oakeshott J.G."/>
            <person name="Zhang G."/>
        </authorList>
    </citation>
    <scope>NUCLEOTIDE SEQUENCE</scope>
    <source>
        <strain evidence="3">BGI-SZ-2011g</strain>
    </source>
</reference>
<dbReference type="CDD" id="cd01165">
    <property type="entry name" value="BTB_POZ"/>
    <property type="match status" value="1"/>
</dbReference>
<name>A0AAD4PH84_9MUSC</name>
<protein>
    <recommendedName>
        <fullName evidence="2">BTB domain-containing protein</fullName>
    </recommendedName>
</protein>
<dbReference type="PANTHER" id="PTHR23312:SF8">
    <property type="entry name" value="ARMADILLO REPEAT-CONTAINING PROTEIN 5"/>
    <property type="match status" value="1"/>
</dbReference>
<dbReference type="InterPro" id="IPR016024">
    <property type="entry name" value="ARM-type_fold"/>
</dbReference>
<proteinExistence type="predicted"/>
<feature type="domain" description="BTB" evidence="2">
    <location>
        <begin position="841"/>
        <end position="914"/>
    </location>
</feature>
<feature type="compositionally biased region" description="Low complexity" evidence="1">
    <location>
        <begin position="497"/>
        <end position="515"/>
    </location>
</feature>
<dbReference type="InterPro" id="IPR000210">
    <property type="entry name" value="BTB/POZ_dom"/>
</dbReference>
<dbReference type="InterPro" id="IPR055445">
    <property type="entry name" value="ARM_ARMC5"/>
</dbReference>
<dbReference type="AlphaFoldDB" id="A0AAD4PH84"/>
<organism evidence="3 4">
    <name type="scientific">Drosophila rubida</name>
    <dbReference type="NCBI Taxonomy" id="30044"/>
    <lineage>
        <taxon>Eukaryota</taxon>
        <taxon>Metazoa</taxon>
        <taxon>Ecdysozoa</taxon>
        <taxon>Arthropoda</taxon>
        <taxon>Hexapoda</taxon>
        <taxon>Insecta</taxon>
        <taxon>Pterygota</taxon>
        <taxon>Neoptera</taxon>
        <taxon>Endopterygota</taxon>
        <taxon>Diptera</taxon>
        <taxon>Brachycera</taxon>
        <taxon>Muscomorpha</taxon>
        <taxon>Ephydroidea</taxon>
        <taxon>Drosophilidae</taxon>
        <taxon>Drosophila</taxon>
    </lineage>
</organism>
<dbReference type="SUPFAM" id="SSF48371">
    <property type="entry name" value="ARM repeat"/>
    <property type="match status" value="1"/>
</dbReference>
<dbReference type="Gene3D" id="1.25.10.10">
    <property type="entry name" value="Leucine-rich Repeat Variant"/>
    <property type="match status" value="1"/>
</dbReference>
<feature type="region of interest" description="Disordered" evidence="1">
    <location>
        <begin position="453"/>
        <end position="555"/>
    </location>
</feature>
<feature type="compositionally biased region" description="Basic residues" evidence="1">
    <location>
        <begin position="456"/>
        <end position="471"/>
    </location>
</feature>
<comment type="caution">
    <text evidence="3">The sequence shown here is derived from an EMBL/GenBank/DDBJ whole genome shotgun (WGS) entry which is preliminary data.</text>
</comment>
<accession>A0AAD4PH84</accession>
<dbReference type="InterPro" id="IPR011989">
    <property type="entry name" value="ARM-like"/>
</dbReference>
<sequence length="1027" mass="116260">MFWSLEQVEGMLSVLKTSTDKTVIYKCLVKLRTDLVKDKDGIVLFRTAGGVPVMVRLISKLNEKIMEVVLSILGNCCTDEQACIEAVEFKVILPLLTILKTIPNPLIQCRACRMLGNLAKCKKASLCLNAHYSAIAPAICHIIESTSAVQTKIMAFRVCRFLLVSSQFYKHFLASNGFLQLLRIFMAVMKNNEAPKEPATQDIDVSALIGLKRNQHREKYFEEVARNLEGVRSDIFDYQMLKNSTRNNEYALPKEHEAVELASEILKCLLLLSAQQIGVRAWEALSRNCSFAPIVYFVKEDSEQRATALKILSNFCKDPCAFYMLSTADAIVAACELLMAVNMAKPLSESECRHCVNIISTLSADACSRSKIRRCGALRKLVAMIRESHSQSERSSVSADSSQADQVLTSFSFQLFHILNNFQYDNISMELLLYEGLVPMLVRELNDYLTSDEDHHRRRREERMQGGKKRKLTDPTTPETLSKFSKTQDSLNSDFESPSSSPRSYRTTSPCSSRSMSPVCSNLIANDDDENYSPACSDDDDDDDDIKTSTSNNDTREARIATNRAQPANVMDILKLIDEGTETIDDTLSDKEDIEELSSDVPPKLAQSRNHSGDTIDIIENLIYRITLMINKRPELGKPETLDTLIRAINIFGANNNFANALTNILLESQFFAQIIKHGVVHQLYQLTKVEEVCRELKLKCCFNKLTLRLFQMRKDGFAFLETLTNVGESNYGKEELVRLLRSEADLNAQQRAAISVAYIIKSHRLLYQFLYDGNALTLLFDMLLRKKSDNLYADEAADAVTAMSRFTLGITLPEFDAEEDTTSICSNQLKSSTTPLHDNCDMRFLVHSDDTAATEDDEAMTATLSIGFNKQLLCETSEVFNKMLNSDFREGHKGEILLRDYTANGLRYFLHLISCHARHLSMPDYTALLQAFEMSRVYIIPELETLLHERLIEFLDSHNCLRLLEWALKNYHAELTETAISYYLCATLSAQDKLLLFRAAEDSTYATEWFQLLNDAVYERCRSTGY</sequence>
<dbReference type="SMART" id="SM00185">
    <property type="entry name" value="ARM"/>
    <property type="match status" value="2"/>
</dbReference>
<dbReference type="PROSITE" id="PS50097">
    <property type="entry name" value="BTB"/>
    <property type="match status" value="1"/>
</dbReference>
<dbReference type="InterPro" id="IPR011333">
    <property type="entry name" value="SKP1/BTB/POZ_sf"/>
</dbReference>
<gene>
    <name evidence="3" type="ORF">KR093_006806</name>
</gene>
<evidence type="ECO:0000313" key="3">
    <source>
        <dbReference type="EMBL" id="KAH8359454.1"/>
    </source>
</evidence>
<feature type="compositionally biased region" description="Polar residues" evidence="1">
    <location>
        <begin position="474"/>
        <end position="496"/>
    </location>
</feature>
<dbReference type="Proteomes" id="UP001200034">
    <property type="component" value="Unassembled WGS sequence"/>
</dbReference>
<evidence type="ECO:0000259" key="2">
    <source>
        <dbReference type="PROSITE" id="PS50097"/>
    </source>
</evidence>
<dbReference type="PANTHER" id="PTHR23312">
    <property type="entry name" value="ARMC5 ARMADILLO REPEAT-CONTAINING -RELATED"/>
    <property type="match status" value="1"/>
</dbReference>
<keyword evidence="4" id="KW-1185">Reference proteome</keyword>
<dbReference type="EMBL" id="JAJJHW010003409">
    <property type="protein sequence ID" value="KAH8359454.1"/>
    <property type="molecule type" value="Genomic_DNA"/>
</dbReference>